<name>A0A058Z6L9_FONAL</name>
<feature type="region of interest" description="Disordered" evidence="1">
    <location>
        <begin position="351"/>
        <end position="378"/>
    </location>
</feature>
<evidence type="ECO:0000256" key="1">
    <source>
        <dbReference type="SAM" id="MobiDB-lite"/>
    </source>
</evidence>
<gene>
    <name evidence="2" type="ORF">H696_03372</name>
</gene>
<organism evidence="2">
    <name type="scientific">Fonticula alba</name>
    <name type="common">Slime mold</name>
    <dbReference type="NCBI Taxonomy" id="691883"/>
    <lineage>
        <taxon>Eukaryota</taxon>
        <taxon>Rotosphaerida</taxon>
        <taxon>Fonticulaceae</taxon>
        <taxon>Fonticula</taxon>
    </lineage>
</organism>
<dbReference type="RefSeq" id="XP_009495511.1">
    <property type="nucleotide sequence ID" value="XM_009497236.1"/>
</dbReference>
<keyword evidence="3" id="KW-1185">Reference proteome</keyword>
<proteinExistence type="predicted"/>
<sequence length="378" mass="40553">MAPDGHFRARIFEMLAGSSIEDDAFAGIDHIPQFPAGGDGLGSRVSGPIDTDASTLIRTLVDARAGTGVCAGVGLGADASAGANGGDHDDDIYGSGPNVLARRAPPVTINKTSLPALLLASQLERLPPPGSSLARSVCPFQGLPVAGFIRVNIAHSLLHGRNHVKLFEELSFSICLANALRVLRVEYLGWVDLLTAVSRCPRGAPRFWPDAAVTGITHLPPGFDVRQVRKPSERACFPSSFDRPGCPDVQGHFRRMSMRPAFGQAFASVHSGNRATMTASPPCSMTEVRPDTVIFDKTPAVSSPVPFECRLPCAHARLALTPDSYICLRVLRRPARPFALLEHRHRDRSISDHTFGRMAPASRQPGLLSRRTVRSAAP</sequence>
<dbReference type="Proteomes" id="UP000030693">
    <property type="component" value="Unassembled WGS sequence"/>
</dbReference>
<evidence type="ECO:0000313" key="2">
    <source>
        <dbReference type="EMBL" id="KCV69905.1"/>
    </source>
</evidence>
<dbReference type="GeneID" id="20528097"/>
<protein>
    <submittedName>
        <fullName evidence="2">Uncharacterized protein</fullName>
    </submittedName>
</protein>
<dbReference type="AlphaFoldDB" id="A0A058Z6L9"/>
<evidence type="ECO:0000313" key="3">
    <source>
        <dbReference type="Proteomes" id="UP000030693"/>
    </source>
</evidence>
<reference evidence="2" key="1">
    <citation type="submission" date="2013-04" db="EMBL/GenBank/DDBJ databases">
        <title>The Genome Sequence of Fonticula alba ATCC 38817.</title>
        <authorList>
            <consortium name="The Broad Institute Genomics Platform"/>
            <person name="Russ C."/>
            <person name="Cuomo C."/>
            <person name="Burger G."/>
            <person name="Gray M.W."/>
            <person name="Holland P.W.H."/>
            <person name="King N."/>
            <person name="Lang F.B.F."/>
            <person name="Roger A.J."/>
            <person name="Ruiz-Trillo I."/>
            <person name="Brown M."/>
            <person name="Walker B."/>
            <person name="Young S."/>
            <person name="Zeng Q."/>
            <person name="Gargeya S."/>
            <person name="Fitzgerald M."/>
            <person name="Haas B."/>
            <person name="Abouelleil A."/>
            <person name="Allen A.W."/>
            <person name="Alvarado L."/>
            <person name="Arachchi H.M."/>
            <person name="Berlin A.M."/>
            <person name="Chapman S.B."/>
            <person name="Gainer-Dewar J."/>
            <person name="Goldberg J."/>
            <person name="Griggs A."/>
            <person name="Gujja S."/>
            <person name="Hansen M."/>
            <person name="Howarth C."/>
            <person name="Imamovic A."/>
            <person name="Ireland A."/>
            <person name="Larimer J."/>
            <person name="McCowan C."/>
            <person name="Murphy C."/>
            <person name="Pearson M."/>
            <person name="Poon T.W."/>
            <person name="Priest M."/>
            <person name="Roberts A."/>
            <person name="Saif S."/>
            <person name="Shea T."/>
            <person name="Sisk P."/>
            <person name="Sykes S."/>
            <person name="Wortman J."/>
            <person name="Nusbaum C."/>
            <person name="Birren B."/>
        </authorList>
    </citation>
    <scope>NUCLEOTIDE SEQUENCE [LARGE SCALE GENOMIC DNA]</scope>
    <source>
        <strain evidence="2">ATCC 38817</strain>
    </source>
</reference>
<accession>A0A058Z6L9</accession>
<dbReference type="EMBL" id="KB932205">
    <property type="protein sequence ID" value="KCV69905.1"/>
    <property type="molecule type" value="Genomic_DNA"/>
</dbReference>